<evidence type="ECO:0000313" key="6">
    <source>
        <dbReference type="Proteomes" id="UP001595279"/>
    </source>
</evidence>
<dbReference type="EMBL" id="JBHRSA010000013">
    <property type="protein sequence ID" value="MFC3039479.1"/>
    <property type="molecule type" value="Genomic_DNA"/>
</dbReference>
<comment type="cofactor">
    <cofactor evidence="1 4">
        <name>pyridoxal 5'-phosphate</name>
        <dbReference type="ChEBI" id="CHEBI:597326"/>
    </cofactor>
</comment>
<keyword evidence="3 4" id="KW-0663">Pyridoxal phosphate</keyword>
<dbReference type="RefSeq" id="WP_390268997.1">
    <property type="nucleotide sequence ID" value="NZ_JBHRSA010000013.1"/>
</dbReference>
<dbReference type="InterPro" id="IPR015424">
    <property type="entry name" value="PyrdxlP-dep_Trfase"/>
</dbReference>
<dbReference type="PIRSF" id="PIRSF001434">
    <property type="entry name" value="CGS"/>
    <property type="match status" value="1"/>
</dbReference>
<evidence type="ECO:0000313" key="5">
    <source>
        <dbReference type="EMBL" id="MFC3039479.1"/>
    </source>
</evidence>
<protein>
    <submittedName>
        <fullName evidence="5">Trans-sulfuration enzyme family protein</fullName>
    </submittedName>
</protein>
<evidence type="ECO:0000256" key="4">
    <source>
        <dbReference type="RuleBase" id="RU362118"/>
    </source>
</evidence>
<dbReference type="PANTHER" id="PTHR11808">
    <property type="entry name" value="TRANS-SULFURATION ENZYME FAMILY MEMBER"/>
    <property type="match status" value="1"/>
</dbReference>
<accession>A0ABV7CT99</accession>
<dbReference type="Proteomes" id="UP001595279">
    <property type="component" value="Unassembled WGS sequence"/>
</dbReference>
<dbReference type="CDD" id="cd00614">
    <property type="entry name" value="CGS_like"/>
    <property type="match status" value="1"/>
</dbReference>
<evidence type="ECO:0000256" key="2">
    <source>
        <dbReference type="ARBA" id="ARBA00009077"/>
    </source>
</evidence>
<evidence type="ECO:0000256" key="1">
    <source>
        <dbReference type="ARBA" id="ARBA00001933"/>
    </source>
</evidence>
<dbReference type="PANTHER" id="PTHR11808:SF15">
    <property type="entry name" value="CYSTATHIONINE GAMMA-LYASE"/>
    <property type="match status" value="1"/>
</dbReference>
<organism evidence="5 6">
    <name type="scientific">Virgibacillus xinjiangensis</name>
    <dbReference type="NCBI Taxonomy" id="393090"/>
    <lineage>
        <taxon>Bacteria</taxon>
        <taxon>Bacillati</taxon>
        <taxon>Bacillota</taxon>
        <taxon>Bacilli</taxon>
        <taxon>Bacillales</taxon>
        <taxon>Bacillaceae</taxon>
        <taxon>Virgibacillus</taxon>
    </lineage>
</organism>
<dbReference type="InterPro" id="IPR000277">
    <property type="entry name" value="Cys/Met-Metab_PyrdxlP-dep_enz"/>
</dbReference>
<comment type="caution">
    <text evidence="5">The sequence shown here is derived from an EMBL/GenBank/DDBJ whole genome shotgun (WGS) entry which is preliminary data.</text>
</comment>
<keyword evidence="6" id="KW-1185">Reference proteome</keyword>
<sequence>MRFETKAIHYGRSIDKSTSSVTMPIHLSTTFERAADGSYPNEFVYSRENNPNRQALEDCLTSLEDGYDCVTFASGMAAITSAIEALPSDKPRRVIMPNDMYFGIRSLLSETDIDAKFDIVIVDMTDLQEVEEAIKSAPTGLVWMETPSNPLLKVADIEAVAKLAQESGAYTVVDNTWATPVLQRPLTLGVDLSIHSVTKYLGGHSDLMIGAVVAKSDSPMLTNLRAWQHSKGAVPSPFDCWLALRGVQSLAPRMMTHCANATEVADFLKAHPNVEAVHYPGLSGHPGHHIAARQMSSFGSMLSFQVKGGQREAMAVAAKVQLFTRATSLGGTHSFLEHRASVEGSTTMAPPNLLRVSIGLEHVDDLKEDLSQALE</sequence>
<dbReference type="Pfam" id="PF01053">
    <property type="entry name" value="Cys_Met_Meta_PP"/>
    <property type="match status" value="1"/>
</dbReference>
<comment type="similarity">
    <text evidence="2 4">Belongs to the trans-sulfuration enzymes family.</text>
</comment>
<dbReference type="Gene3D" id="3.90.1150.10">
    <property type="entry name" value="Aspartate Aminotransferase, domain 1"/>
    <property type="match status" value="1"/>
</dbReference>
<dbReference type="InterPro" id="IPR015421">
    <property type="entry name" value="PyrdxlP-dep_Trfase_major"/>
</dbReference>
<dbReference type="Gene3D" id="3.40.640.10">
    <property type="entry name" value="Type I PLP-dependent aspartate aminotransferase-like (Major domain)"/>
    <property type="match status" value="1"/>
</dbReference>
<gene>
    <name evidence="5" type="ORF">ACFOGI_04390</name>
</gene>
<reference evidence="6" key="1">
    <citation type="journal article" date="2019" name="Int. J. Syst. Evol. Microbiol.">
        <title>The Global Catalogue of Microorganisms (GCM) 10K type strain sequencing project: providing services to taxonomists for standard genome sequencing and annotation.</title>
        <authorList>
            <consortium name="The Broad Institute Genomics Platform"/>
            <consortium name="The Broad Institute Genome Sequencing Center for Infectious Disease"/>
            <person name="Wu L."/>
            <person name="Ma J."/>
        </authorList>
    </citation>
    <scope>NUCLEOTIDE SEQUENCE [LARGE SCALE GENOMIC DNA]</scope>
    <source>
        <strain evidence="6">KCTC 13128</strain>
    </source>
</reference>
<name>A0ABV7CT99_9BACI</name>
<proteinExistence type="inferred from homology"/>
<dbReference type="InterPro" id="IPR015422">
    <property type="entry name" value="PyrdxlP-dep_Trfase_small"/>
</dbReference>
<dbReference type="SUPFAM" id="SSF53383">
    <property type="entry name" value="PLP-dependent transferases"/>
    <property type="match status" value="1"/>
</dbReference>
<evidence type="ECO:0000256" key="3">
    <source>
        <dbReference type="ARBA" id="ARBA00022898"/>
    </source>
</evidence>